<accession>A0A7S0LI25</accession>
<dbReference type="GO" id="GO:0005737">
    <property type="term" value="C:cytoplasm"/>
    <property type="evidence" value="ECO:0007669"/>
    <property type="project" value="TreeGrafter"/>
</dbReference>
<name>A0A7S0LI25_9EUKA</name>
<evidence type="ECO:0000256" key="6">
    <source>
        <dbReference type="RuleBase" id="RU363053"/>
    </source>
</evidence>
<dbReference type="AlphaFoldDB" id="A0A7S0LI25"/>
<keyword evidence="5" id="KW-0472">Membrane</keyword>
<dbReference type="EMBL" id="HBEY01035102">
    <property type="protein sequence ID" value="CAD8613379.1"/>
    <property type="molecule type" value="Transcribed_RNA"/>
</dbReference>
<evidence type="ECO:0000256" key="5">
    <source>
        <dbReference type="ARBA" id="ARBA00023136"/>
    </source>
</evidence>
<proteinExistence type="inferred from homology"/>
<dbReference type="InterPro" id="IPR007248">
    <property type="entry name" value="Mpv17_PMP22"/>
</dbReference>
<dbReference type="PANTHER" id="PTHR11266">
    <property type="entry name" value="PEROXISOMAL MEMBRANE PROTEIN 2, PXMP2 MPV17"/>
    <property type="match status" value="1"/>
</dbReference>
<evidence type="ECO:0008006" key="8">
    <source>
        <dbReference type="Google" id="ProtNLM"/>
    </source>
</evidence>
<evidence type="ECO:0000256" key="4">
    <source>
        <dbReference type="ARBA" id="ARBA00022989"/>
    </source>
</evidence>
<evidence type="ECO:0000256" key="2">
    <source>
        <dbReference type="ARBA" id="ARBA00006824"/>
    </source>
</evidence>
<evidence type="ECO:0000313" key="7">
    <source>
        <dbReference type="EMBL" id="CAD8613379.1"/>
    </source>
</evidence>
<evidence type="ECO:0000256" key="1">
    <source>
        <dbReference type="ARBA" id="ARBA00004141"/>
    </source>
</evidence>
<comment type="subcellular location">
    <subcellularLocation>
        <location evidence="1">Membrane</location>
        <topology evidence="1">Multi-pass membrane protein</topology>
    </subcellularLocation>
</comment>
<keyword evidence="3" id="KW-0812">Transmembrane</keyword>
<dbReference type="GO" id="GO:0016020">
    <property type="term" value="C:membrane"/>
    <property type="evidence" value="ECO:0007669"/>
    <property type="project" value="UniProtKB-SubCell"/>
</dbReference>
<dbReference type="Pfam" id="PF04117">
    <property type="entry name" value="Mpv17_PMP22"/>
    <property type="match status" value="1"/>
</dbReference>
<sequence>MGLRTPVFFCRMLHGRGVCRLAPPRTIAGAISALGDVVSQLLLENRDTIDTTRLLTCAALGAAVDGVLLQRWYAFLHRVPARHPTITLLQRLVLHHSGFVPLLAPFFITVASTAHALTAGTHSTGDLQTMCRVRQEWWPSVTFSWLVVAPMQLVTAWLTPKPYQVLLTNSGALLWATALSRLSHRPLIDTKLK</sequence>
<reference evidence="7" key="1">
    <citation type="submission" date="2021-01" db="EMBL/GenBank/DDBJ databases">
        <authorList>
            <person name="Corre E."/>
            <person name="Pelletier E."/>
            <person name="Niang G."/>
            <person name="Scheremetjew M."/>
            <person name="Finn R."/>
            <person name="Kale V."/>
            <person name="Holt S."/>
            <person name="Cochrane G."/>
            <person name="Meng A."/>
            <person name="Brown T."/>
            <person name="Cohen L."/>
        </authorList>
    </citation>
    <scope>NUCLEOTIDE SEQUENCE</scope>
    <source>
        <strain evidence="7">PLY182g</strain>
    </source>
</reference>
<keyword evidence="4" id="KW-1133">Transmembrane helix</keyword>
<protein>
    <recommendedName>
        <fullName evidence="8">Peroxisomal membrane protein MPV17</fullName>
    </recommendedName>
</protein>
<organism evidence="7">
    <name type="scientific">Coccolithus braarudii</name>
    <dbReference type="NCBI Taxonomy" id="221442"/>
    <lineage>
        <taxon>Eukaryota</taxon>
        <taxon>Haptista</taxon>
        <taxon>Haptophyta</taxon>
        <taxon>Prymnesiophyceae</taxon>
        <taxon>Coccolithales</taxon>
        <taxon>Coccolithaceae</taxon>
        <taxon>Coccolithus</taxon>
    </lineage>
</organism>
<evidence type="ECO:0000256" key="3">
    <source>
        <dbReference type="ARBA" id="ARBA00022692"/>
    </source>
</evidence>
<gene>
    <name evidence="7" type="ORF">CPEL01642_LOCUS16759</name>
</gene>
<comment type="similarity">
    <text evidence="2 6">Belongs to the peroxisomal membrane protein PXMP2/4 family.</text>
</comment>